<protein>
    <submittedName>
        <fullName evidence="9">Mitochondrial cytochrome-like protein b2</fullName>
    </submittedName>
</protein>
<dbReference type="GO" id="GO:0046872">
    <property type="term" value="F:metal ion binding"/>
    <property type="evidence" value="ECO:0007669"/>
    <property type="project" value="UniProtKB-KW"/>
</dbReference>
<dbReference type="EMBL" id="KZ678573">
    <property type="protein sequence ID" value="PSR79296.1"/>
    <property type="molecule type" value="Genomic_DNA"/>
</dbReference>
<dbReference type="Proteomes" id="UP000241462">
    <property type="component" value="Unassembled WGS sequence"/>
</dbReference>
<keyword evidence="3" id="KW-0479">Metal-binding</keyword>
<dbReference type="PRINTS" id="PR00363">
    <property type="entry name" value="CYTOCHROMEB5"/>
</dbReference>
<dbReference type="InterPro" id="IPR037396">
    <property type="entry name" value="FMN_HAD"/>
</dbReference>
<keyword evidence="5" id="KW-0408">Iron</keyword>
<dbReference type="AlphaFoldDB" id="A0A2T2ZY00"/>
<dbReference type="PROSITE" id="PS00191">
    <property type="entry name" value="CYTOCHROME_B5_1"/>
    <property type="match status" value="1"/>
</dbReference>
<evidence type="ECO:0000256" key="3">
    <source>
        <dbReference type="ARBA" id="ARBA00022723"/>
    </source>
</evidence>
<evidence type="ECO:0000313" key="10">
    <source>
        <dbReference type="Proteomes" id="UP000241462"/>
    </source>
</evidence>
<keyword evidence="2" id="KW-0349">Heme</keyword>
<keyword evidence="4" id="KW-0560">Oxidoreductase</keyword>
<feature type="compositionally biased region" description="Low complexity" evidence="6">
    <location>
        <begin position="97"/>
        <end position="108"/>
    </location>
</feature>
<dbReference type="STRING" id="2025994.A0A2T2ZY00"/>
<dbReference type="SUPFAM" id="SSF55856">
    <property type="entry name" value="Cytochrome b5-like heme/steroid binding domain"/>
    <property type="match status" value="1"/>
</dbReference>
<dbReference type="InterPro" id="IPR008259">
    <property type="entry name" value="FMN_hydac_DH_AS"/>
</dbReference>
<gene>
    <name evidence="9" type="ORF">BD289DRAFT_442723</name>
</gene>
<dbReference type="Gene3D" id="3.20.20.70">
    <property type="entry name" value="Aldolase class I"/>
    <property type="match status" value="1"/>
</dbReference>
<proteinExistence type="predicted"/>
<reference evidence="9 10" key="1">
    <citation type="journal article" date="2018" name="Mycol. Prog.">
        <title>Coniella lustricola, a new species from submerged detritus.</title>
        <authorList>
            <person name="Raudabaugh D.B."/>
            <person name="Iturriaga T."/>
            <person name="Carver A."/>
            <person name="Mondo S."/>
            <person name="Pangilinan J."/>
            <person name="Lipzen A."/>
            <person name="He G."/>
            <person name="Amirebrahimi M."/>
            <person name="Grigoriev I.V."/>
            <person name="Miller A.N."/>
        </authorList>
    </citation>
    <scope>NUCLEOTIDE SEQUENCE [LARGE SCALE GENOMIC DNA]</scope>
    <source>
        <strain evidence="9 10">B22-T-1</strain>
    </source>
</reference>
<evidence type="ECO:0000313" key="9">
    <source>
        <dbReference type="EMBL" id="PSR79296.1"/>
    </source>
</evidence>
<sequence>MAVKLAGSEIANHKTADSCWIVIENKVYDVTGFLNRHPGGRGILLKQGGTDATNEFNKVHPISLISDLPPGSYLGDLDPATATALRVSKPRGARALSSPPTTAATDSTDSNDKAATETTTTPTPTNEVIPLSLCMRAADFRAEAQKVVDARSWFYAMSSANGGHSLRANLASWDKVTFRPRVLRDVRSVSTHTSILGQPAAMPFFVSPMGTMGLFHPAGELELVHGLVRKGLHAVISTVSSKGAEAIMQGHAQELAKAQGEHANPSSLFFQLYLPPDKQKGVELVRQVKQAGYKGLFVTVDTNFLGKRTEDRRNLAREALEEEAQDDGDSNANSSGGAAGHPHAAYMPGVAGQAVRNDIAPTVRWEDLAWIRREWPGPMVLKGIQTAEDARLAVEHNCQGIVLSNHGGRQQPSAPSALATLLEIRAYAPDVLGKLEVYLDGGCRDGADILKALALGATAVGIGRPFLYALAAYGSDGVQKLIDILSEELTLGMALLGVTSLDQLRPDMVNARVLQNEMWVPELPSILSRL</sequence>
<evidence type="ECO:0000256" key="1">
    <source>
        <dbReference type="ARBA" id="ARBA00001917"/>
    </source>
</evidence>
<feature type="compositionally biased region" description="Low complexity" evidence="6">
    <location>
        <begin position="116"/>
        <end position="125"/>
    </location>
</feature>
<dbReference type="InterPro" id="IPR036400">
    <property type="entry name" value="Cyt_B5-like_heme/steroid_sf"/>
</dbReference>
<dbReference type="Gene3D" id="3.10.120.10">
    <property type="entry name" value="Cytochrome b5-like heme/steroid binding domain"/>
    <property type="match status" value="1"/>
</dbReference>
<evidence type="ECO:0000259" key="8">
    <source>
        <dbReference type="PROSITE" id="PS51349"/>
    </source>
</evidence>
<feature type="region of interest" description="Disordered" evidence="6">
    <location>
        <begin position="320"/>
        <end position="345"/>
    </location>
</feature>
<dbReference type="PROSITE" id="PS50255">
    <property type="entry name" value="CYTOCHROME_B5_2"/>
    <property type="match status" value="1"/>
</dbReference>
<dbReference type="Pfam" id="PF01070">
    <property type="entry name" value="FMN_dh"/>
    <property type="match status" value="1"/>
</dbReference>
<dbReference type="InterPro" id="IPR018506">
    <property type="entry name" value="Cyt_B5_heme-BS"/>
</dbReference>
<dbReference type="InterPro" id="IPR013785">
    <property type="entry name" value="Aldolase_TIM"/>
</dbReference>
<evidence type="ECO:0000259" key="7">
    <source>
        <dbReference type="PROSITE" id="PS50255"/>
    </source>
</evidence>
<feature type="domain" description="FMN hydroxy acid dehydrogenase" evidence="8">
    <location>
        <begin position="129"/>
        <end position="514"/>
    </location>
</feature>
<dbReference type="GO" id="GO:0016491">
    <property type="term" value="F:oxidoreductase activity"/>
    <property type="evidence" value="ECO:0007669"/>
    <property type="project" value="UniProtKB-KW"/>
</dbReference>
<dbReference type="PROSITE" id="PS00557">
    <property type="entry name" value="FMN_HYDROXY_ACID_DH_1"/>
    <property type="match status" value="1"/>
</dbReference>
<feature type="region of interest" description="Disordered" evidence="6">
    <location>
        <begin position="88"/>
        <end position="127"/>
    </location>
</feature>
<dbReference type="PANTHER" id="PTHR10578">
    <property type="entry name" value="S -2-HYDROXY-ACID OXIDASE-RELATED"/>
    <property type="match status" value="1"/>
</dbReference>
<dbReference type="Pfam" id="PF00173">
    <property type="entry name" value="Cyt-b5"/>
    <property type="match status" value="1"/>
</dbReference>
<feature type="domain" description="Cytochrome b5 heme-binding" evidence="7">
    <location>
        <begin position="2"/>
        <end position="78"/>
    </location>
</feature>
<evidence type="ECO:0000256" key="4">
    <source>
        <dbReference type="ARBA" id="ARBA00023002"/>
    </source>
</evidence>
<keyword evidence="10" id="KW-1185">Reference proteome</keyword>
<dbReference type="PANTHER" id="PTHR10578:SF104">
    <property type="entry name" value="CYTOCHROME B2, MITOCHONDRIAL-RELATED"/>
    <property type="match status" value="1"/>
</dbReference>
<dbReference type="SUPFAM" id="SSF51395">
    <property type="entry name" value="FMN-linked oxidoreductases"/>
    <property type="match status" value="1"/>
</dbReference>
<name>A0A2T2ZY00_9PEZI</name>
<evidence type="ECO:0000256" key="6">
    <source>
        <dbReference type="SAM" id="MobiDB-lite"/>
    </source>
</evidence>
<dbReference type="SMART" id="SM01117">
    <property type="entry name" value="Cyt-b5"/>
    <property type="match status" value="1"/>
</dbReference>
<dbReference type="InterPro" id="IPR000262">
    <property type="entry name" value="FMN-dep_DH"/>
</dbReference>
<evidence type="ECO:0000256" key="2">
    <source>
        <dbReference type="ARBA" id="ARBA00022617"/>
    </source>
</evidence>
<dbReference type="PROSITE" id="PS51349">
    <property type="entry name" value="FMN_HYDROXY_ACID_DH_2"/>
    <property type="match status" value="1"/>
</dbReference>
<feature type="compositionally biased region" description="Acidic residues" evidence="6">
    <location>
        <begin position="320"/>
        <end position="329"/>
    </location>
</feature>
<organism evidence="9 10">
    <name type="scientific">Coniella lustricola</name>
    <dbReference type="NCBI Taxonomy" id="2025994"/>
    <lineage>
        <taxon>Eukaryota</taxon>
        <taxon>Fungi</taxon>
        <taxon>Dikarya</taxon>
        <taxon>Ascomycota</taxon>
        <taxon>Pezizomycotina</taxon>
        <taxon>Sordariomycetes</taxon>
        <taxon>Sordariomycetidae</taxon>
        <taxon>Diaporthales</taxon>
        <taxon>Schizoparmaceae</taxon>
        <taxon>Coniella</taxon>
    </lineage>
</organism>
<dbReference type="InterPro" id="IPR001199">
    <property type="entry name" value="Cyt_B5-like_heme/steroid-bd"/>
</dbReference>
<comment type="cofactor">
    <cofactor evidence="1">
        <name>FMN</name>
        <dbReference type="ChEBI" id="CHEBI:58210"/>
    </cofactor>
</comment>
<dbReference type="OrthoDB" id="1925334at2759"/>
<evidence type="ECO:0000256" key="5">
    <source>
        <dbReference type="ARBA" id="ARBA00023004"/>
    </source>
</evidence>
<accession>A0A2T2ZY00</accession>
<dbReference type="GO" id="GO:0020037">
    <property type="term" value="F:heme binding"/>
    <property type="evidence" value="ECO:0007669"/>
    <property type="project" value="InterPro"/>
</dbReference>
<dbReference type="InParanoid" id="A0A2T2ZY00"/>